<evidence type="ECO:0000256" key="2">
    <source>
        <dbReference type="RuleBase" id="RU003793"/>
    </source>
</evidence>
<comment type="similarity">
    <text evidence="1 2">Belongs to the peptidase A24 family.</text>
</comment>
<comment type="caution">
    <text evidence="5">The sequence shown here is derived from an EMBL/GenBank/DDBJ whole genome shotgun (WGS) entry which is preliminary data.</text>
</comment>
<keyword evidence="3" id="KW-0472">Membrane</keyword>
<evidence type="ECO:0000256" key="3">
    <source>
        <dbReference type="SAM" id="Phobius"/>
    </source>
</evidence>
<proteinExistence type="inferred from homology"/>
<dbReference type="InterPro" id="IPR050882">
    <property type="entry name" value="Prepilin_peptidase/N-MTase"/>
</dbReference>
<feature type="domain" description="Prepilin type IV endopeptidase peptidase" evidence="4">
    <location>
        <begin position="43"/>
        <end position="145"/>
    </location>
</feature>
<dbReference type="GO" id="GO:0004190">
    <property type="term" value="F:aspartic-type endopeptidase activity"/>
    <property type="evidence" value="ECO:0007669"/>
    <property type="project" value="InterPro"/>
</dbReference>
<feature type="transmembrane region" description="Helical" evidence="3">
    <location>
        <begin position="66"/>
        <end position="83"/>
    </location>
</feature>
<evidence type="ECO:0000256" key="1">
    <source>
        <dbReference type="ARBA" id="ARBA00005801"/>
    </source>
</evidence>
<sequence length="189" mass="20757">MHGFQRVKPLPFCGEAAFVGGTLCAALFLWRMDGFGMVFFQRWLFFAFLWRISLLDWRHGLVFDRLVLPFCVIGIAFSLFSGALPLENFVFAAFLAGGFLYLLRLVSRGGMGGGDVKLSFALGLWLGLEGVALALFLAFFSGGLAAFCLLLFGREKRGRRIAFAPFLALGAVLSLLFADDLLAFYGGLL</sequence>
<evidence type="ECO:0000313" key="6">
    <source>
        <dbReference type="Proteomes" id="UP000003505"/>
    </source>
</evidence>
<dbReference type="GO" id="GO:0005886">
    <property type="term" value="C:plasma membrane"/>
    <property type="evidence" value="ECO:0007669"/>
    <property type="project" value="TreeGrafter"/>
</dbReference>
<feature type="transmembrane region" description="Helical" evidence="3">
    <location>
        <begin position="164"/>
        <end position="188"/>
    </location>
</feature>
<dbReference type="GO" id="GO:0006465">
    <property type="term" value="P:signal peptide processing"/>
    <property type="evidence" value="ECO:0007669"/>
    <property type="project" value="TreeGrafter"/>
</dbReference>
<dbReference type="PANTHER" id="PTHR30487:SF0">
    <property type="entry name" value="PREPILIN LEADER PEPTIDASE_N-METHYLTRANSFERASE-RELATED"/>
    <property type="match status" value="1"/>
</dbReference>
<dbReference type="InterPro" id="IPR014032">
    <property type="entry name" value="Peptidase_A24A_bac"/>
</dbReference>
<dbReference type="InterPro" id="IPR000045">
    <property type="entry name" value="Prepilin_IV_endopep_pep"/>
</dbReference>
<dbReference type="Proteomes" id="UP000003505">
    <property type="component" value="Unassembled WGS sequence"/>
</dbReference>
<feature type="transmembrane region" description="Helical" evidence="3">
    <location>
        <begin position="89"/>
        <end position="107"/>
    </location>
</feature>
<gene>
    <name evidence="5" type="ORF">SELSPUOL_00152</name>
</gene>
<dbReference type="Gene3D" id="1.20.120.1220">
    <property type="match status" value="1"/>
</dbReference>
<dbReference type="Pfam" id="PF01478">
    <property type="entry name" value="Peptidase_A24"/>
    <property type="match status" value="1"/>
</dbReference>
<dbReference type="EMBL" id="ACKP02000002">
    <property type="protein sequence ID" value="EEX78549.1"/>
    <property type="molecule type" value="Genomic_DNA"/>
</dbReference>
<evidence type="ECO:0000259" key="4">
    <source>
        <dbReference type="Pfam" id="PF01478"/>
    </source>
</evidence>
<dbReference type="AlphaFoldDB" id="C9LRT3"/>
<reference evidence="5 6" key="1">
    <citation type="submission" date="2009-09" db="EMBL/GenBank/DDBJ databases">
        <authorList>
            <person name="Weinstock G."/>
            <person name="Sodergren E."/>
            <person name="Clifton S."/>
            <person name="Fulton L."/>
            <person name="Fulton B."/>
            <person name="Courtney L."/>
            <person name="Fronick C."/>
            <person name="Harrison M."/>
            <person name="Strong C."/>
            <person name="Farmer C."/>
            <person name="Delahaunty K."/>
            <person name="Markovic C."/>
            <person name="Hall O."/>
            <person name="Minx P."/>
            <person name="Tomlinson C."/>
            <person name="Mitreva M."/>
            <person name="Nelson J."/>
            <person name="Hou S."/>
            <person name="Wollam A."/>
            <person name="Pepin K.H."/>
            <person name="Johnson M."/>
            <person name="Bhonagiri V."/>
            <person name="Nash W.E."/>
            <person name="Warren W."/>
            <person name="Chinwalla A."/>
            <person name="Mardis E.R."/>
            <person name="Wilson R.K."/>
        </authorList>
    </citation>
    <scope>NUCLEOTIDE SEQUENCE [LARGE SCALE GENOMIC DNA]</scope>
    <source>
        <strain evidence="6">ATCC 35185 / DSM 20758 / VPI D19B-28</strain>
    </source>
</reference>
<feature type="transmembrane region" description="Helical" evidence="3">
    <location>
        <begin position="12"/>
        <end position="30"/>
    </location>
</feature>
<accession>C9LRT3</accession>
<keyword evidence="3" id="KW-0812">Transmembrane</keyword>
<dbReference type="PRINTS" id="PR00864">
    <property type="entry name" value="PREPILNPTASE"/>
</dbReference>
<protein>
    <submittedName>
        <fullName evidence="5">Peptidase, A24 family</fullName>
    </submittedName>
</protein>
<organism evidence="5 6">
    <name type="scientific">Selenomonas sputigena (strain ATCC 35185 / DSM 20758 / CCUG 44933 / VPI D19B-28)</name>
    <dbReference type="NCBI Taxonomy" id="546271"/>
    <lineage>
        <taxon>Bacteria</taxon>
        <taxon>Bacillati</taxon>
        <taxon>Bacillota</taxon>
        <taxon>Negativicutes</taxon>
        <taxon>Selenomonadales</taxon>
        <taxon>Selenomonadaceae</taxon>
        <taxon>Selenomonas</taxon>
    </lineage>
</organism>
<dbReference type="RefSeq" id="WP_006190767.1">
    <property type="nucleotide sequence ID" value="NC_015437.1"/>
</dbReference>
<dbReference type="PANTHER" id="PTHR30487">
    <property type="entry name" value="TYPE 4 PREPILIN-LIKE PROTEINS LEADER PEPTIDE-PROCESSING ENZYME"/>
    <property type="match status" value="1"/>
</dbReference>
<name>C9LRT3_SELS3</name>
<evidence type="ECO:0000313" key="5">
    <source>
        <dbReference type="EMBL" id="EEX78549.1"/>
    </source>
</evidence>
<feature type="transmembrane region" description="Helical" evidence="3">
    <location>
        <begin position="119"/>
        <end position="152"/>
    </location>
</feature>
<keyword evidence="3" id="KW-1133">Transmembrane helix</keyword>